<evidence type="ECO:0000256" key="1">
    <source>
        <dbReference type="SAM" id="Phobius"/>
    </source>
</evidence>
<proteinExistence type="predicted"/>
<dbReference type="EMBL" id="BK032840">
    <property type="protein sequence ID" value="DAF63453.1"/>
    <property type="molecule type" value="Genomic_DNA"/>
</dbReference>
<reference evidence="2" key="1">
    <citation type="journal article" date="2021" name="Proc. Natl. Acad. Sci. U.S.A.">
        <title>A Catalog of Tens of Thousands of Viruses from Human Metagenomes Reveals Hidden Associations with Chronic Diseases.</title>
        <authorList>
            <person name="Tisza M.J."/>
            <person name="Buck C.B."/>
        </authorList>
    </citation>
    <scope>NUCLEOTIDE SEQUENCE</scope>
    <source>
        <strain evidence="2">CtgmM3</strain>
    </source>
</reference>
<feature type="transmembrane region" description="Helical" evidence="1">
    <location>
        <begin position="12"/>
        <end position="37"/>
    </location>
</feature>
<keyword evidence="1" id="KW-0812">Transmembrane</keyword>
<evidence type="ECO:0000313" key="2">
    <source>
        <dbReference type="EMBL" id="DAF63453.1"/>
    </source>
</evidence>
<name>A0A8S5TJI5_9CAUD</name>
<sequence>MIFWYRERYMTHILYTIVYFGSAILVGNLVGDILVFLKKRIDSWKEKKRKKKEKTKM</sequence>
<protein>
    <submittedName>
        <fullName evidence="2">Uncharacterized protein</fullName>
    </submittedName>
</protein>
<keyword evidence="1" id="KW-1133">Transmembrane helix</keyword>
<accession>A0A8S5TJI5</accession>
<keyword evidence="1" id="KW-0472">Membrane</keyword>
<organism evidence="2">
    <name type="scientific">Siphoviridae sp. ctgmM3</name>
    <dbReference type="NCBI Taxonomy" id="2827912"/>
    <lineage>
        <taxon>Viruses</taxon>
        <taxon>Duplodnaviria</taxon>
        <taxon>Heunggongvirae</taxon>
        <taxon>Uroviricota</taxon>
        <taxon>Caudoviricetes</taxon>
    </lineage>
</organism>